<dbReference type="Proteomes" id="UP000284277">
    <property type="component" value="Unassembled WGS sequence"/>
</dbReference>
<keyword evidence="3" id="KW-0547">Nucleotide-binding</keyword>
<organism evidence="6 7">
    <name type="scientific">Lacrimispora algidixylanolytica</name>
    <dbReference type="NCBI Taxonomy" id="94868"/>
    <lineage>
        <taxon>Bacteria</taxon>
        <taxon>Bacillati</taxon>
        <taxon>Bacillota</taxon>
        <taxon>Clostridia</taxon>
        <taxon>Lachnospirales</taxon>
        <taxon>Lachnospiraceae</taxon>
        <taxon>Lacrimispora</taxon>
    </lineage>
</organism>
<dbReference type="GO" id="GO:0016887">
    <property type="term" value="F:ATP hydrolysis activity"/>
    <property type="evidence" value="ECO:0007669"/>
    <property type="project" value="InterPro"/>
</dbReference>
<evidence type="ECO:0000256" key="3">
    <source>
        <dbReference type="ARBA" id="ARBA00022741"/>
    </source>
</evidence>
<evidence type="ECO:0000313" key="7">
    <source>
        <dbReference type="Proteomes" id="UP000284277"/>
    </source>
</evidence>
<feature type="domain" description="ABC transporter" evidence="5">
    <location>
        <begin position="5"/>
        <end position="244"/>
    </location>
</feature>
<dbReference type="SMART" id="SM00382">
    <property type="entry name" value="AAA"/>
    <property type="match status" value="1"/>
</dbReference>
<dbReference type="SUPFAM" id="SSF52540">
    <property type="entry name" value="P-loop containing nucleoside triphosphate hydrolases"/>
    <property type="match status" value="1"/>
</dbReference>
<dbReference type="OrthoDB" id="9802264at2"/>
<keyword evidence="4 6" id="KW-0067">ATP-binding</keyword>
<dbReference type="CDD" id="cd03255">
    <property type="entry name" value="ABC_MJ0796_LolCDE_FtsE"/>
    <property type="match status" value="1"/>
</dbReference>
<name>A0A419T7A1_9FIRM</name>
<dbReference type="InterPro" id="IPR027417">
    <property type="entry name" value="P-loop_NTPase"/>
</dbReference>
<dbReference type="AlphaFoldDB" id="A0A419T7A1"/>
<evidence type="ECO:0000256" key="2">
    <source>
        <dbReference type="ARBA" id="ARBA00022448"/>
    </source>
</evidence>
<dbReference type="InterPro" id="IPR017871">
    <property type="entry name" value="ABC_transporter-like_CS"/>
</dbReference>
<keyword evidence="2" id="KW-0813">Transport</keyword>
<dbReference type="InterPro" id="IPR003593">
    <property type="entry name" value="AAA+_ATPase"/>
</dbReference>
<evidence type="ECO:0000259" key="5">
    <source>
        <dbReference type="PROSITE" id="PS50893"/>
    </source>
</evidence>
<evidence type="ECO:0000313" key="6">
    <source>
        <dbReference type="EMBL" id="RKD33322.1"/>
    </source>
</evidence>
<accession>A0A419T7A1</accession>
<keyword evidence="7" id="KW-1185">Reference proteome</keyword>
<dbReference type="PANTHER" id="PTHR42798:SF7">
    <property type="entry name" value="ALPHA-D-RIBOSE 1-METHYLPHOSPHONATE 5-TRIPHOSPHATE SYNTHASE SUBUNIT PHNL"/>
    <property type="match status" value="1"/>
</dbReference>
<protein>
    <submittedName>
        <fullName evidence="6">ABC transporter ATP-binding protein</fullName>
    </submittedName>
</protein>
<dbReference type="Gene3D" id="3.40.50.300">
    <property type="entry name" value="P-loop containing nucleotide triphosphate hydrolases"/>
    <property type="match status" value="1"/>
</dbReference>
<dbReference type="EMBL" id="MCIA01000007">
    <property type="protein sequence ID" value="RKD33322.1"/>
    <property type="molecule type" value="Genomic_DNA"/>
</dbReference>
<evidence type="ECO:0000256" key="4">
    <source>
        <dbReference type="ARBA" id="ARBA00022840"/>
    </source>
</evidence>
<sequence>MKKLIKAEEIVKVFDQGGESQTVLSHASLDIGEGEFVAVMGPSGSGKSTLLFVLSGMDPADSGTITFDGADLSNMSEDELADLRRTKIGFVFQQPTLLKNLNIIDNILLPSLRDNRKEAKWIKKRAEELMEQMGIGELADREINQVSGGQLQRAGICRALMSGPKIILADEPTGALNSKTAQDIMELFSGINREGTALLLVTHDPRVAARAERVLFMSDGRIVSELKFLARGREALEKNLIKVMEKMNELGI</sequence>
<dbReference type="PANTHER" id="PTHR42798">
    <property type="entry name" value="LIPOPROTEIN-RELEASING SYSTEM ATP-BINDING PROTEIN LOLD"/>
    <property type="match status" value="1"/>
</dbReference>
<evidence type="ECO:0000256" key="1">
    <source>
        <dbReference type="ARBA" id="ARBA00005417"/>
    </source>
</evidence>
<comment type="similarity">
    <text evidence="1">Belongs to the ABC transporter superfamily.</text>
</comment>
<dbReference type="GO" id="GO:0022857">
    <property type="term" value="F:transmembrane transporter activity"/>
    <property type="evidence" value="ECO:0007669"/>
    <property type="project" value="UniProtKB-ARBA"/>
</dbReference>
<dbReference type="PROSITE" id="PS00211">
    <property type="entry name" value="ABC_TRANSPORTER_1"/>
    <property type="match status" value="1"/>
</dbReference>
<proteinExistence type="inferred from homology"/>
<reference evidence="6 7" key="1">
    <citation type="submission" date="2016-08" db="EMBL/GenBank/DDBJ databases">
        <title>A new outlook on sporulation: Clostridium algidixylanolyticum.</title>
        <authorList>
            <person name="Poppleton D.I."/>
            <person name="Gribaldo S."/>
        </authorList>
    </citation>
    <scope>NUCLEOTIDE SEQUENCE [LARGE SCALE GENOMIC DNA]</scope>
    <source>
        <strain evidence="6 7">SPL73</strain>
    </source>
</reference>
<dbReference type="PROSITE" id="PS50893">
    <property type="entry name" value="ABC_TRANSPORTER_2"/>
    <property type="match status" value="1"/>
</dbReference>
<dbReference type="GO" id="GO:0005524">
    <property type="term" value="F:ATP binding"/>
    <property type="evidence" value="ECO:0007669"/>
    <property type="project" value="UniProtKB-KW"/>
</dbReference>
<dbReference type="Pfam" id="PF00005">
    <property type="entry name" value="ABC_tran"/>
    <property type="match status" value="1"/>
</dbReference>
<dbReference type="InterPro" id="IPR017911">
    <property type="entry name" value="MacB-like_ATP-bd"/>
</dbReference>
<dbReference type="FunFam" id="3.40.50.300:FF:000032">
    <property type="entry name" value="Export ABC transporter ATP-binding protein"/>
    <property type="match status" value="1"/>
</dbReference>
<gene>
    <name evidence="6" type="ORF">BET01_14975</name>
</gene>
<dbReference type="RefSeq" id="WP_120195909.1">
    <property type="nucleotide sequence ID" value="NZ_MCIA01000007.1"/>
</dbReference>
<comment type="caution">
    <text evidence="6">The sequence shown here is derived from an EMBL/GenBank/DDBJ whole genome shotgun (WGS) entry which is preliminary data.</text>
</comment>
<dbReference type="InterPro" id="IPR003439">
    <property type="entry name" value="ABC_transporter-like_ATP-bd"/>
</dbReference>
<dbReference type="GO" id="GO:0098796">
    <property type="term" value="C:membrane protein complex"/>
    <property type="evidence" value="ECO:0007669"/>
    <property type="project" value="UniProtKB-ARBA"/>
</dbReference>